<feature type="region of interest" description="Disordered" evidence="1">
    <location>
        <begin position="1108"/>
        <end position="1185"/>
    </location>
</feature>
<feature type="compositionally biased region" description="Low complexity" evidence="1">
    <location>
        <begin position="352"/>
        <end position="372"/>
    </location>
</feature>
<feature type="compositionally biased region" description="Basic and acidic residues" evidence="1">
    <location>
        <begin position="440"/>
        <end position="453"/>
    </location>
</feature>
<name>A0AAW0WAU8_CHEQU</name>
<accession>A0AAW0WAU8</accession>
<feature type="compositionally biased region" description="Basic and acidic residues" evidence="1">
    <location>
        <begin position="23"/>
        <end position="33"/>
    </location>
</feature>
<feature type="region of interest" description="Disordered" evidence="1">
    <location>
        <begin position="134"/>
        <end position="154"/>
    </location>
</feature>
<feature type="compositionally biased region" description="Low complexity" evidence="1">
    <location>
        <begin position="1019"/>
        <end position="1051"/>
    </location>
</feature>
<feature type="region of interest" description="Disordered" evidence="1">
    <location>
        <begin position="1"/>
        <end position="115"/>
    </location>
</feature>
<feature type="compositionally biased region" description="Low complexity" evidence="1">
    <location>
        <begin position="1148"/>
        <end position="1169"/>
    </location>
</feature>
<evidence type="ECO:0000313" key="2">
    <source>
        <dbReference type="EMBL" id="KAK8728505.1"/>
    </source>
</evidence>
<evidence type="ECO:0000256" key="1">
    <source>
        <dbReference type="SAM" id="MobiDB-lite"/>
    </source>
</evidence>
<gene>
    <name evidence="2" type="ORF">OTU49_008987</name>
</gene>
<feature type="compositionally biased region" description="Polar residues" evidence="1">
    <location>
        <begin position="379"/>
        <end position="396"/>
    </location>
</feature>
<dbReference type="AlphaFoldDB" id="A0AAW0WAU8"/>
<feature type="non-terminal residue" evidence="2">
    <location>
        <position position="1198"/>
    </location>
</feature>
<feature type="compositionally biased region" description="Low complexity" evidence="1">
    <location>
        <begin position="926"/>
        <end position="945"/>
    </location>
</feature>
<feature type="compositionally biased region" description="Basic residues" evidence="1">
    <location>
        <begin position="237"/>
        <end position="246"/>
    </location>
</feature>
<comment type="caution">
    <text evidence="2">The sequence shown here is derived from an EMBL/GenBank/DDBJ whole genome shotgun (WGS) entry which is preliminary data.</text>
</comment>
<protein>
    <submittedName>
        <fullName evidence="2">Uncharacterized protein</fullName>
    </submittedName>
</protein>
<feature type="compositionally biased region" description="Low complexity" evidence="1">
    <location>
        <begin position="659"/>
        <end position="678"/>
    </location>
</feature>
<feature type="region of interest" description="Disordered" evidence="1">
    <location>
        <begin position="186"/>
        <end position="398"/>
    </location>
</feature>
<feature type="compositionally biased region" description="Polar residues" evidence="1">
    <location>
        <begin position="1007"/>
        <end position="1018"/>
    </location>
</feature>
<keyword evidence="3" id="KW-1185">Reference proteome</keyword>
<evidence type="ECO:0000313" key="3">
    <source>
        <dbReference type="Proteomes" id="UP001445076"/>
    </source>
</evidence>
<feature type="region of interest" description="Disordered" evidence="1">
    <location>
        <begin position="412"/>
        <end position="456"/>
    </location>
</feature>
<proteinExistence type="predicted"/>
<feature type="region of interest" description="Disordered" evidence="1">
    <location>
        <begin position="1007"/>
        <end position="1081"/>
    </location>
</feature>
<dbReference type="Proteomes" id="UP001445076">
    <property type="component" value="Unassembled WGS sequence"/>
</dbReference>
<feature type="compositionally biased region" description="Polar residues" evidence="1">
    <location>
        <begin position="1071"/>
        <end position="1081"/>
    </location>
</feature>
<reference evidence="2 3" key="1">
    <citation type="journal article" date="2024" name="BMC Genomics">
        <title>Genome assembly of redclaw crayfish (Cherax quadricarinatus) provides insights into its immune adaptation and hypoxia tolerance.</title>
        <authorList>
            <person name="Liu Z."/>
            <person name="Zheng J."/>
            <person name="Li H."/>
            <person name="Fang K."/>
            <person name="Wang S."/>
            <person name="He J."/>
            <person name="Zhou D."/>
            <person name="Weng S."/>
            <person name="Chi M."/>
            <person name="Gu Z."/>
            <person name="He J."/>
            <person name="Li F."/>
            <person name="Wang M."/>
        </authorList>
    </citation>
    <scope>NUCLEOTIDE SEQUENCE [LARGE SCALE GENOMIC DNA]</scope>
    <source>
        <strain evidence="2">ZL_2023a</strain>
    </source>
</reference>
<feature type="region of interest" description="Disordered" evidence="1">
    <location>
        <begin position="637"/>
        <end position="678"/>
    </location>
</feature>
<feature type="compositionally biased region" description="Basic and acidic residues" evidence="1">
    <location>
        <begin position="422"/>
        <end position="432"/>
    </location>
</feature>
<feature type="compositionally biased region" description="Polar residues" evidence="1">
    <location>
        <begin position="1170"/>
        <end position="1179"/>
    </location>
</feature>
<feature type="region of interest" description="Disordered" evidence="1">
    <location>
        <begin position="887"/>
        <end position="964"/>
    </location>
</feature>
<feature type="compositionally biased region" description="Basic and acidic residues" evidence="1">
    <location>
        <begin position="91"/>
        <end position="104"/>
    </location>
</feature>
<feature type="compositionally biased region" description="Polar residues" evidence="1">
    <location>
        <begin position="81"/>
        <end position="90"/>
    </location>
</feature>
<organism evidence="2 3">
    <name type="scientific">Cherax quadricarinatus</name>
    <name type="common">Australian red claw crayfish</name>
    <dbReference type="NCBI Taxonomy" id="27406"/>
    <lineage>
        <taxon>Eukaryota</taxon>
        <taxon>Metazoa</taxon>
        <taxon>Ecdysozoa</taxon>
        <taxon>Arthropoda</taxon>
        <taxon>Crustacea</taxon>
        <taxon>Multicrustacea</taxon>
        <taxon>Malacostraca</taxon>
        <taxon>Eumalacostraca</taxon>
        <taxon>Eucarida</taxon>
        <taxon>Decapoda</taxon>
        <taxon>Pleocyemata</taxon>
        <taxon>Astacidea</taxon>
        <taxon>Parastacoidea</taxon>
        <taxon>Parastacidae</taxon>
        <taxon>Cherax</taxon>
    </lineage>
</organism>
<dbReference type="EMBL" id="JARKIK010000071">
    <property type="protein sequence ID" value="KAK8728505.1"/>
    <property type="molecule type" value="Genomic_DNA"/>
</dbReference>
<feature type="compositionally biased region" description="Pro residues" evidence="1">
    <location>
        <begin position="900"/>
        <end position="910"/>
    </location>
</feature>
<sequence>MKEGTPETTEEADWETASESSDPEARKENKEKTATLVIKADHRKGNKADRKIGGGWASTSSVGLAQGRISFGKESKAESQGVHQNTSQQRFGEKKAPHKNEKTKNGPTSGKGMRNETTVSQVHEIKLDPTMVHQALSEVNNKSKPKQEKANPLEGIDLNNYASVVIVDDQPQVSELIGDHMAANDGFQEVTRRKSGKEKLKTQLHEPVSVTTAVSEPAAVGITSAGGPAPSTTASKKQQKEKKGRTSKTGGFERSRQSKLPPRLAKQRENNRINAMKSAGSCSPVESPANTLFPVKDSTAIPPPPKNAWDKPLTATLRANSPQAQTSGDGTNQTGMKTSVDNHDSGVEISDQPNSGGSSQRSSPSDDPPSFSKVDKNTLDGTSVPSQTIIFENTNFKAAGSVNATVGAEYKAKFGEAPKPQRQRENRDRKSISPETTLSMKEDKDKKSEKPEPIELPLNFSTKVEENGTDMKLDFTFDSELPEVPGSVSTKVISLPRSLVMTSGSMQSPISPSTDDLNLKIASVKKVWETMAPVPEHAEDVTSSVAFSTANFSAVDSVAGLDHSPALETSFTPKDATTVGTCEDHSQDVGGYQGGSPLQQGAAMGSAMVYTSAAAAYTSSAAASLAKAEVSRSGNVCKVKPQQQTASNSVSPGPGGSSLGISGSSLSPPLVSGSTGPSNSSMYQALGGTAPFGGIGGAIPSPPMVFNSNPQTGLYQPFLDGTPVLGQRGASQFSQYPPYGIGQGLGSNAFGQQSMFLQTPPPLTTPDLYTNNISQYRLQPTGVTGFGQSQPQNQNTVLISTASNSLMSSAVKPSSQTFGNSQQNFGTIGSKAGTPFQQSGLGTALQGGPQPSQLYIYDPSQPMGLLGSQLVQRPGVQNSVIQAIQPPSSFYSNNGAGAPGAPPTAPPAGPGGPQQAAGFYTASGSPLQAAVQQQAQPPLQTPPAAYGLQGFGSQSQPGPAGVGMQGFGSSMSLAAQQLGAQAFRGAPTLPPSFLKSLQPGANIQDTTRQQLKSPGAAQNSFSSTFFPPTSSISSSVNTSCSNNSTSHGGSSMPQISSPKTQSRKMPPQPGLSHQSSNRNASYTAQNASQMMGGSLRSSGMVMGLRGQLPMANQSGLGGPNPAMGTSSRYPNPGPIQRPPASQGSSTCSSHRGSRGQSQGQQQQQQAQQRTSNPPSSAQQAKLRADALSTTQAFFNRDG</sequence>
<feature type="compositionally biased region" description="Polar residues" evidence="1">
    <location>
        <begin position="317"/>
        <end position="339"/>
    </location>
</feature>